<dbReference type="InterPro" id="IPR001296">
    <property type="entry name" value="Glyco_trans_1"/>
</dbReference>
<keyword evidence="6" id="KW-1185">Reference proteome</keyword>
<evidence type="ECO:0000259" key="3">
    <source>
        <dbReference type="Pfam" id="PF00534"/>
    </source>
</evidence>
<protein>
    <submittedName>
        <fullName evidence="5">Glycosyltransferase involved in cell wall biosynthesis</fullName>
    </submittedName>
</protein>
<dbReference type="Pfam" id="PF00534">
    <property type="entry name" value="Glycos_transf_1"/>
    <property type="match status" value="1"/>
</dbReference>
<proteinExistence type="predicted"/>
<dbReference type="EMBL" id="QTUA01000001">
    <property type="protein sequence ID" value="REF29322.1"/>
    <property type="molecule type" value="Genomic_DNA"/>
</dbReference>
<feature type="domain" description="Glycosyltransferase subfamily 4-like N-terminal" evidence="4">
    <location>
        <begin position="19"/>
        <end position="176"/>
    </location>
</feature>
<name>A0A3D9UIR0_9MICO</name>
<feature type="domain" description="Glycosyl transferase family 1" evidence="3">
    <location>
        <begin position="183"/>
        <end position="315"/>
    </location>
</feature>
<dbReference type="Gene3D" id="3.40.50.2000">
    <property type="entry name" value="Glycogen Phosphorylase B"/>
    <property type="match status" value="2"/>
</dbReference>
<sequence length="352" mass="38475">MTRVVLIANAREPIAEPFPGGLESMCWNLAKGLRRHGIEVELYAGPGSDPALDVHILPVREHVLSRAARGDVSMPPEDFVIEHFAYQDLMVSLRGRTDIDVVHNNSLHYLPLAMAPSIGTPMVTTLHTPPTPWLEPTIRHLSDPRARFVAVSRRTATVWREVVRSSTIYNGVDTERWAAGPGGNALVWFGRMVPEKAPHRAIEIARAAGRELVLAGPRSDRRYFDEHVRPHLGGSVSYAGHLSTYELSGLVGRSVACLVTSQWDEPFGLVVAEAMSCGTPVVVFDRGGMAEIVREGGGEVVADDDRAAAAAVDRVVGTDRATVREIAVRRFSIDRMVRDYVDVYTAMSGGGR</sequence>
<evidence type="ECO:0000259" key="4">
    <source>
        <dbReference type="Pfam" id="PF13439"/>
    </source>
</evidence>
<gene>
    <name evidence="5" type="ORF">DFJ65_0257</name>
</gene>
<dbReference type="PANTHER" id="PTHR12526">
    <property type="entry name" value="GLYCOSYLTRANSFERASE"/>
    <property type="match status" value="1"/>
</dbReference>
<dbReference type="AlphaFoldDB" id="A0A3D9UIR0"/>
<evidence type="ECO:0000256" key="2">
    <source>
        <dbReference type="ARBA" id="ARBA00022679"/>
    </source>
</evidence>
<keyword evidence="2 5" id="KW-0808">Transferase</keyword>
<dbReference type="OrthoDB" id="9809227at2"/>
<comment type="caution">
    <text evidence="5">The sequence shown here is derived from an EMBL/GenBank/DDBJ whole genome shotgun (WGS) entry which is preliminary data.</text>
</comment>
<accession>A0A3D9UIR0</accession>
<dbReference type="Proteomes" id="UP000256253">
    <property type="component" value="Unassembled WGS sequence"/>
</dbReference>
<dbReference type="PANTHER" id="PTHR12526:SF595">
    <property type="entry name" value="BLL5217 PROTEIN"/>
    <property type="match status" value="1"/>
</dbReference>
<dbReference type="GO" id="GO:0016757">
    <property type="term" value="F:glycosyltransferase activity"/>
    <property type="evidence" value="ECO:0007669"/>
    <property type="project" value="UniProtKB-KW"/>
</dbReference>
<organism evidence="5 6">
    <name type="scientific">Calidifontibacter indicus</name>
    <dbReference type="NCBI Taxonomy" id="419650"/>
    <lineage>
        <taxon>Bacteria</taxon>
        <taxon>Bacillati</taxon>
        <taxon>Actinomycetota</taxon>
        <taxon>Actinomycetes</taxon>
        <taxon>Micrococcales</taxon>
        <taxon>Dermacoccaceae</taxon>
        <taxon>Calidifontibacter</taxon>
    </lineage>
</organism>
<evidence type="ECO:0000256" key="1">
    <source>
        <dbReference type="ARBA" id="ARBA00022676"/>
    </source>
</evidence>
<dbReference type="InterPro" id="IPR028098">
    <property type="entry name" value="Glyco_trans_4-like_N"/>
</dbReference>
<reference evidence="5 6" key="1">
    <citation type="submission" date="2018-08" db="EMBL/GenBank/DDBJ databases">
        <title>Sequencing the genomes of 1000 actinobacteria strains.</title>
        <authorList>
            <person name="Klenk H.-P."/>
        </authorList>
    </citation>
    <scope>NUCLEOTIDE SEQUENCE [LARGE SCALE GENOMIC DNA]</scope>
    <source>
        <strain evidence="5 6">DSM 22967</strain>
    </source>
</reference>
<keyword evidence="1" id="KW-0328">Glycosyltransferase</keyword>
<dbReference type="RefSeq" id="WP_115921450.1">
    <property type="nucleotide sequence ID" value="NZ_QTUA01000001.1"/>
</dbReference>
<dbReference type="SUPFAM" id="SSF53756">
    <property type="entry name" value="UDP-Glycosyltransferase/glycogen phosphorylase"/>
    <property type="match status" value="1"/>
</dbReference>
<dbReference type="Pfam" id="PF13439">
    <property type="entry name" value="Glyco_transf_4"/>
    <property type="match status" value="1"/>
</dbReference>
<evidence type="ECO:0000313" key="5">
    <source>
        <dbReference type="EMBL" id="REF29322.1"/>
    </source>
</evidence>
<evidence type="ECO:0000313" key="6">
    <source>
        <dbReference type="Proteomes" id="UP000256253"/>
    </source>
</evidence>